<dbReference type="AlphaFoldDB" id="A0A517R6D7"/>
<dbReference type="KEGG" id="svp:Pan189_38620"/>
<feature type="signal peptide" evidence="1">
    <location>
        <begin position="1"/>
        <end position="22"/>
    </location>
</feature>
<organism evidence="2 3">
    <name type="scientific">Stratiformator vulcanicus</name>
    <dbReference type="NCBI Taxonomy" id="2527980"/>
    <lineage>
        <taxon>Bacteria</taxon>
        <taxon>Pseudomonadati</taxon>
        <taxon>Planctomycetota</taxon>
        <taxon>Planctomycetia</taxon>
        <taxon>Planctomycetales</taxon>
        <taxon>Planctomycetaceae</taxon>
        <taxon>Stratiformator</taxon>
    </lineage>
</organism>
<evidence type="ECO:0000256" key="1">
    <source>
        <dbReference type="SAM" id="SignalP"/>
    </source>
</evidence>
<sequence length="395" mass="42622" precursor="true">MIIPVRLLIAALAFCAAAPAIAQVEADRGLDAAEEARSGRRFKSADTNIFAIPQNRFAEVPQRRDLLNPATASENDYRFVEAPASTRIESLDELVEDVFGYAGGEVPFGTASDIARAEPIVRAQGPPAALGDAVTTTFGGVPVGLKKMRATYTLVGTADSGFGLNEFDLSATSFSPVLPGFSITPGFGGTFADESASFAADVPDQLYNLQLTFSYRGQINIQYGYEVAVTPSFFTDFNNTTSDAFRLPARALLFIAMSRQLQFAVGVVYLDRDDILAVPALGMIYAPNPDLRYELVFPRPKVTKKIGSGPNSEIWGYIGGEFGGGSWAVERASGLNDEITIRDFRLIVGAEQKYDSGLAVLVETGYVFGRDVEFESGIGDFSPDSSFLFRVGLRR</sequence>
<keyword evidence="3" id="KW-1185">Reference proteome</keyword>
<feature type="chain" id="PRO_5021820801" description="Outer membrane protein beta-barrel domain-containing protein" evidence="1">
    <location>
        <begin position="23"/>
        <end position="395"/>
    </location>
</feature>
<proteinExistence type="predicted"/>
<dbReference type="Proteomes" id="UP000317318">
    <property type="component" value="Chromosome"/>
</dbReference>
<reference evidence="2 3" key="1">
    <citation type="submission" date="2019-02" db="EMBL/GenBank/DDBJ databases">
        <title>Deep-cultivation of Planctomycetes and their phenomic and genomic characterization uncovers novel biology.</title>
        <authorList>
            <person name="Wiegand S."/>
            <person name="Jogler M."/>
            <person name="Boedeker C."/>
            <person name="Pinto D."/>
            <person name="Vollmers J."/>
            <person name="Rivas-Marin E."/>
            <person name="Kohn T."/>
            <person name="Peeters S.H."/>
            <person name="Heuer A."/>
            <person name="Rast P."/>
            <person name="Oberbeckmann S."/>
            <person name="Bunk B."/>
            <person name="Jeske O."/>
            <person name="Meyerdierks A."/>
            <person name="Storesund J.E."/>
            <person name="Kallscheuer N."/>
            <person name="Luecker S."/>
            <person name="Lage O.M."/>
            <person name="Pohl T."/>
            <person name="Merkel B.J."/>
            <person name="Hornburger P."/>
            <person name="Mueller R.-W."/>
            <person name="Bruemmer F."/>
            <person name="Labrenz M."/>
            <person name="Spormann A.M."/>
            <person name="Op den Camp H."/>
            <person name="Overmann J."/>
            <person name="Amann R."/>
            <person name="Jetten M.S.M."/>
            <person name="Mascher T."/>
            <person name="Medema M.H."/>
            <person name="Devos D.P."/>
            <person name="Kaster A.-K."/>
            <person name="Ovreas L."/>
            <person name="Rohde M."/>
            <person name="Galperin M.Y."/>
            <person name="Jogler C."/>
        </authorList>
    </citation>
    <scope>NUCLEOTIDE SEQUENCE [LARGE SCALE GENOMIC DNA]</scope>
    <source>
        <strain evidence="2 3">Pan189</strain>
    </source>
</reference>
<gene>
    <name evidence="2" type="ORF">Pan189_38620</name>
</gene>
<name>A0A517R6D7_9PLAN</name>
<keyword evidence="1" id="KW-0732">Signal</keyword>
<evidence type="ECO:0000313" key="2">
    <source>
        <dbReference type="EMBL" id="QDT39454.1"/>
    </source>
</evidence>
<evidence type="ECO:0000313" key="3">
    <source>
        <dbReference type="Proteomes" id="UP000317318"/>
    </source>
</evidence>
<accession>A0A517R6D7</accession>
<dbReference type="EMBL" id="CP036268">
    <property type="protein sequence ID" value="QDT39454.1"/>
    <property type="molecule type" value="Genomic_DNA"/>
</dbReference>
<evidence type="ECO:0008006" key="4">
    <source>
        <dbReference type="Google" id="ProtNLM"/>
    </source>
</evidence>
<protein>
    <recommendedName>
        <fullName evidence="4">Outer membrane protein beta-barrel domain-containing protein</fullName>
    </recommendedName>
</protein>